<dbReference type="Pfam" id="PF00270">
    <property type="entry name" value="DEAD"/>
    <property type="match status" value="1"/>
</dbReference>
<feature type="domain" description="Helicase ATP-binding" evidence="1">
    <location>
        <begin position="129"/>
        <end position="271"/>
    </location>
</feature>
<dbReference type="InterPro" id="IPR027417">
    <property type="entry name" value="P-loop_NTPase"/>
</dbReference>
<dbReference type="GO" id="GO:0005524">
    <property type="term" value="F:ATP binding"/>
    <property type="evidence" value="ECO:0007669"/>
    <property type="project" value="InterPro"/>
</dbReference>
<dbReference type="EMBL" id="LHZT01000055">
    <property type="protein sequence ID" value="KXV61522.1"/>
    <property type="molecule type" value="Genomic_DNA"/>
</dbReference>
<gene>
    <name evidence="2" type="ORF">AD947_00570</name>
</gene>
<evidence type="ECO:0000313" key="2">
    <source>
        <dbReference type="EMBL" id="KXV61522.1"/>
    </source>
</evidence>
<dbReference type="SUPFAM" id="SSF52540">
    <property type="entry name" value="P-loop containing nucleoside triphosphate hydrolases"/>
    <property type="match status" value="1"/>
</dbReference>
<dbReference type="GO" id="GO:0003676">
    <property type="term" value="F:nucleic acid binding"/>
    <property type="evidence" value="ECO:0007669"/>
    <property type="project" value="InterPro"/>
</dbReference>
<dbReference type="SMART" id="SM00487">
    <property type="entry name" value="DEXDc"/>
    <property type="match status" value="1"/>
</dbReference>
<dbReference type="AlphaFoldDB" id="A0A149U7Z0"/>
<comment type="caution">
    <text evidence="2">The sequence shown here is derived from an EMBL/GenBank/DDBJ whole genome shotgun (WGS) entry which is preliminary data.</text>
</comment>
<dbReference type="Gene3D" id="3.40.50.300">
    <property type="entry name" value="P-loop containing nucleotide triphosphate hydrolases"/>
    <property type="match status" value="2"/>
</dbReference>
<sequence>MAKAPLRTLRNSDFFKLYQALLARDELSRTQAETLLTAAVIFLNNENPDVSSLGYRIVVMYANLTGDYVPLYDVALGRGFMPIVNSVQSALPGKDDAAHFFPQYFSSLLELFKVEDAVFTEQQLDLGNFFYEHNQTDVTVIAPTSYGKSELISGFCNKNIQSNVCVLVPTKALLAQTKQRLLSKRIVGDNRQIITHAEMFQGGDQNFLAVLTQERLLRFFIKHPDINFDFVFVDEAHNLLGKDARALLLAKVIILQKRRNPAARFKYLTPFLVDQDNLKLRYTEIEPVNYRVKENLKTERFYVIDCRKGEAIQLYDQYFDKFIPYGKDTFDNELALIINRAAKKNIIFFNLPKKIERFMRAFIPYNEIIKSDRVARLCDSISDFLHSEYLLVEGLRKGILYHHGSVPDVIKLYIESAYSELPEIRHIVCNSTLLEGVNVPAEKMFILENKKGPRNLSKSEFRNLVGRVCRFNEIFSGKSENLRMLEPEIYLVGSDAYLAGQANLKKFIKEVAQVDLKLEDDVDNVLLREVLVEGDVAEERKREADQFLENVLPGTTGLDVPRAATPVGRACFLNNISELDVLRHEADIQDIINGQVEPVKNSNQVMALIGDTFIPFLKDGVPFDTLRRLKEQSAQTFYAMLIDWKIKGASYAEMIRNFLRYWDSLGSNEVYVGKWGEIAREGSHRTNWVIISDKTYAEKINLAIVRIKEEQDFVDNHLLKYVELLHDIGKIDEELYLQIKYGTTNQDKIRLMNLGVNSILAGKLIDNYAGFVNFQPDTGVIDLQPELIAQMRQDGENEILVFEAEMHMGLKHKF</sequence>
<dbReference type="RefSeq" id="WP_061487155.1">
    <property type="nucleotide sequence ID" value="NZ_LHZT01000055.1"/>
</dbReference>
<dbReference type="InterPro" id="IPR011545">
    <property type="entry name" value="DEAD/DEAH_box_helicase_dom"/>
</dbReference>
<protein>
    <recommendedName>
        <fullName evidence="1">Helicase ATP-binding domain-containing protein</fullName>
    </recommendedName>
</protein>
<dbReference type="OrthoDB" id="9815222at2"/>
<name>A0A149U7Z0_9PROT</name>
<evidence type="ECO:0000313" key="3">
    <source>
        <dbReference type="Proteomes" id="UP000075411"/>
    </source>
</evidence>
<dbReference type="PATRIC" id="fig|104102.12.peg.3245"/>
<proteinExistence type="predicted"/>
<accession>A0A149U7Z0</accession>
<reference evidence="2 3" key="1">
    <citation type="submission" date="2015-06" db="EMBL/GenBank/DDBJ databases">
        <title>Improved classification and identification of acetic acid bacteria using matrix-assisted laser desorption/ionization time-of-flight mass spectrometry; Gluconobacter nephelii and Gluconobacter uchimurae are later heterotypic synonyms of Gluconobacter japonicus and Gluconobacter oxydans, respectively.</title>
        <authorList>
            <person name="Li L."/>
            <person name="Cleenwerck I."/>
            <person name="De Vuyst L."/>
            <person name="Vandamme P."/>
        </authorList>
    </citation>
    <scope>NUCLEOTIDE SEQUENCE [LARGE SCALE GENOMIC DNA]</scope>
    <source>
        <strain evidence="2 3">LMG 1663</strain>
    </source>
</reference>
<dbReference type="InterPro" id="IPR014001">
    <property type="entry name" value="Helicase_ATP-bd"/>
</dbReference>
<evidence type="ECO:0000259" key="1">
    <source>
        <dbReference type="PROSITE" id="PS51192"/>
    </source>
</evidence>
<organism evidence="2 3">
    <name type="scientific">Acetobacter tropicalis</name>
    <dbReference type="NCBI Taxonomy" id="104102"/>
    <lineage>
        <taxon>Bacteria</taxon>
        <taxon>Pseudomonadati</taxon>
        <taxon>Pseudomonadota</taxon>
        <taxon>Alphaproteobacteria</taxon>
        <taxon>Acetobacterales</taxon>
        <taxon>Acetobacteraceae</taxon>
        <taxon>Acetobacter</taxon>
    </lineage>
</organism>
<dbReference type="PROSITE" id="PS51192">
    <property type="entry name" value="HELICASE_ATP_BIND_1"/>
    <property type="match status" value="1"/>
</dbReference>
<dbReference type="Proteomes" id="UP000075411">
    <property type="component" value="Unassembled WGS sequence"/>
</dbReference>